<name>A0A921TXB6_SORBI</name>
<dbReference type="EMBL" id="CM027689">
    <property type="protein sequence ID" value="KAG0512367.1"/>
    <property type="molecule type" value="Genomic_DNA"/>
</dbReference>
<proteinExistence type="predicted"/>
<feature type="region of interest" description="Disordered" evidence="1">
    <location>
        <begin position="117"/>
        <end position="139"/>
    </location>
</feature>
<evidence type="ECO:0000256" key="1">
    <source>
        <dbReference type="SAM" id="MobiDB-lite"/>
    </source>
</evidence>
<reference evidence="2" key="1">
    <citation type="journal article" date="2019" name="BMC Genomics">
        <title>A new reference genome for Sorghum bicolor reveals high levels of sequence similarity between sweet and grain genotypes: implications for the genetics of sugar metabolism.</title>
        <authorList>
            <person name="Cooper E.A."/>
            <person name="Brenton Z.W."/>
            <person name="Flinn B.S."/>
            <person name="Jenkins J."/>
            <person name="Shu S."/>
            <person name="Flowers D."/>
            <person name="Luo F."/>
            <person name="Wang Y."/>
            <person name="Xia P."/>
            <person name="Barry K."/>
            <person name="Daum C."/>
            <person name="Lipzen A."/>
            <person name="Yoshinaga Y."/>
            <person name="Schmutz J."/>
            <person name="Saski C."/>
            <person name="Vermerris W."/>
            <person name="Kresovich S."/>
        </authorList>
    </citation>
    <scope>NUCLEOTIDE SEQUENCE</scope>
</reference>
<reference evidence="2" key="2">
    <citation type="submission" date="2020-10" db="EMBL/GenBank/DDBJ databases">
        <authorList>
            <person name="Cooper E.A."/>
            <person name="Brenton Z.W."/>
            <person name="Flinn B.S."/>
            <person name="Jenkins J."/>
            <person name="Shu S."/>
            <person name="Flowers D."/>
            <person name="Luo F."/>
            <person name="Wang Y."/>
            <person name="Xia P."/>
            <person name="Barry K."/>
            <person name="Daum C."/>
            <person name="Lipzen A."/>
            <person name="Yoshinaga Y."/>
            <person name="Schmutz J."/>
            <person name="Saski C."/>
            <person name="Vermerris W."/>
            <person name="Kresovich S."/>
        </authorList>
    </citation>
    <scope>NUCLEOTIDE SEQUENCE</scope>
</reference>
<evidence type="ECO:0000313" key="3">
    <source>
        <dbReference type="Proteomes" id="UP000807115"/>
    </source>
</evidence>
<sequence length="179" mass="18555">MRSRDEVHGVGHLEDAVPGAVALQVAPLVAHVAADPTPLASSSHSFSRRSSSGVALAATPPLRPAPRCRARGLLGAASPGAQAPAWRPQRRLRVRQRLRSGQRRAAARGLLPGLRFSGRSSSGVAPAATPPRPPALPRATRLCTCPARRCGRGADARLAVAAPSLCFVAGAVTRGGKRR</sequence>
<protein>
    <submittedName>
        <fullName evidence="2">Uncharacterized protein</fullName>
    </submittedName>
</protein>
<dbReference type="Proteomes" id="UP000807115">
    <property type="component" value="Chromosome 10"/>
</dbReference>
<dbReference type="AlphaFoldDB" id="A0A921TXB6"/>
<evidence type="ECO:0000313" key="2">
    <source>
        <dbReference type="EMBL" id="KAG0512367.1"/>
    </source>
</evidence>
<organism evidence="2 3">
    <name type="scientific">Sorghum bicolor</name>
    <name type="common">Sorghum</name>
    <name type="synonym">Sorghum vulgare</name>
    <dbReference type="NCBI Taxonomy" id="4558"/>
    <lineage>
        <taxon>Eukaryota</taxon>
        <taxon>Viridiplantae</taxon>
        <taxon>Streptophyta</taxon>
        <taxon>Embryophyta</taxon>
        <taxon>Tracheophyta</taxon>
        <taxon>Spermatophyta</taxon>
        <taxon>Magnoliopsida</taxon>
        <taxon>Liliopsida</taxon>
        <taxon>Poales</taxon>
        <taxon>Poaceae</taxon>
        <taxon>PACMAD clade</taxon>
        <taxon>Panicoideae</taxon>
        <taxon>Andropogonodae</taxon>
        <taxon>Andropogoneae</taxon>
        <taxon>Sorghinae</taxon>
        <taxon>Sorghum</taxon>
    </lineage>
</organism>
<accession>A0A921TXB6</accession>
<comment type="caution">
    <text evidence="2">The sequence shown here is derived from an EMBL/GenBank/DDBJ whole genome shotgun (WGS) entry which is preliminary data.</text>
</comment>
<gene>
    <name evidence="2" type="ORF">BDA96_10G007300</name>
</gene>